<name>A0ABZ0NIB5_CERBT</name>
<organism evidence="1 2">
    <name type="scientific">Cercospora beticola</name>
    <name type="common">Sugarbeet leaf spot fungus</name>
    <dbReference type="NCBI Taxonomy" id="122368"/>
    <lineage>
        <taxon>Eukaryota</taxon>
        <taxon>Fungi</taxon>
        <taxon>Dikarya</taxon>
        <taxon>Ascomycota</taxon>
        <taxon>Pezizomycotina</taxon>
        <taxon>Dothideomycetes</taxon>
        <taxon>Dothideomycetidae</taxon>
        <taxon>Mycosphaerellales</taxon>
        <taxon>Mycosphaerellaceae</taxon>
        <taxon>Cercospora</taxon>
    </lineage>
</organism>
<gene>
    <name evidence="1" type="ORF">RHO25_003884</name>
</gene>
<accession>A0ABZ0NIB5</accession>
<sequence length="375" mass="42538">MPPVDLPKVEIATDGDLIITVNSQIELLVQSQFLTTLSPAFRAMLGSEWLRGQSLLFISAAIPGRLNLPDDEAEAMKLLFLVLHNQNDRLPFLPTPKNFLDLAKAAQKVGVDDKHNMAMDGTVFTINKVRMTGTEYEHLAATYILDEPLRFELFSRNIVLRRDSIYIRQMCKKVIDSGDEFGLGAILLSRHQVAHKLIAGGISYMVEEMVKLTGSHHDYPIVDNFQLADQDPPPGPCRYYQDAVSYHLRLLTDIRLWPEGCRTESLTTVRRRLKVRKAAPNPLPGYHGGRLCCEVHHDNWFERHYEPGMKALHKMGQDLNIKMCLDCLKSPSGLYNGWCRIGLNHRRKIIPDPPASATSEIRDYLAQMRQELGDI</sequence>
<dbReference type="GeneID" id="35430422"/>
<dbReference type="Gene3D" id="3.30.710.10">
    <property type="entry name" value="Potassium Channel Kv1.1, Chain A"/>
    <property type="match status" value="1"/>
</dbReference>
<protein>
    <recommendedName>
        <fullName evidence="3">BTB domain-containing protein</fullName>
    </recommendedName>
</protein>
<dbReference type="InterPro" id="IPR011333">
    <property type="entry name" value="SKP1/BTB/POZ_sf"/>
</dbReference>
<proteinExistence type="predicted"/>
<keyword evidence="2" id="KW-1185">Reference proteome</keyword>
<evidence type="ECO:0008006" key="3">
    <source>
        <dbReference type="Google" id="ProtNLM"/>
    </source>
</evidence>
<evidence type="ECO:0000313" key="1">
    <source>
        <dbReference type="EMBL" id="WPA99267.1"/>
    </source>
</evidence>
<dbReference type="Proteomes" id="UP001302367">
    <property type="component" value="Chromosome 2"/>
</dbReference>
<reference evidence="1 2" key="1">
    <citation type="submission" date="2023-09" db="EMBL/GenBank/DDBJ databases">
        <title>Complete-Gapless Cercospora beticola genome.</title>
        <authorList>
            <person name="Wyatt N.A."/>
            <person name="Spanner R.E."/>
            <person name="Bolton M.D."/>
        </authorList>
    </citation>
    <scope>NUCLEOTIDE SEQUENCE [LARGE SCALE GENOMIC DNA]</scope>
    <source>
        <strain evidence="1">Cb09-40</strain>
    </source>
</reference>
<dbReference type="EMBL" id="CP134185">
    <property type="protein sequence ID" value="WPA99267.1"/>
    <property type="molecule type" value="Genomic_DNA"/>
</dbReference>
<dbReference type="RefSeq" id="XP_065458535.1">
    <property type="nucleotide sequence ID" value="XM_065602463.1"/>
</dbReference>
<evidence type="ECO:0000313" key="2">
    <source>
        <dbReference type="Proteomes" id="UP001302367"/>
    </source>
</evidence>